<dbReference type="EMBL" id="LCDA01000001">
    <property type="protein sequence ID" value="KKS43316.1"/>
    <property type="molecule type" value="Genomic_DNA"/>
</dbReference>
<dbReference type="InterPro" id="IPR000119">
    <property type="entry name" value="Hist_DNA-bd"/>
</dbReference>
<dbReference type="GO" id="GO:0030527">
    <property type="term" value="F:structural constituent of chromatin"/>
    <property type="evidence" value="ECO:0007669"/>
    <property type="project" value="InterPro"/>
</dbReference>
<organism evidence="2 3">
    <name type="scientific">Candidatus Collierbacteria bacterium GW2011_GWA2_42_17</name>
    <dbReference type="NCBI Taxonomy" id="1618378"/>
    <lineage>
        <taxon>Bacteria</taxon>
        <taxon>Candidatus Collieribacteriota</taxon>
    </lineage>
</organism>
<sequence length="91" mass="10111">MTKQTLIGIVSKKVHLTKKAVKETVDTFFEESIVALGKGEKVVISGFGTFYVGKVDDKQVVPFGNEGKRQVVKGHKVINFHVGKPLKKKVW</sequence>
<evidence type="ECO:0000313" key="2">
    <source>
        <dbReference type="EMBL" id="KKS43316.1"/>
    </source>
</evidence>
<dbReference type="InterPro" id="IPR010992">
    <property type="entry name" value="IHF-like_DNA-bd_dom_sf"/>
</dbReference>
<dbReference type="GO" id="GO:0003677">
    <property type="term" value="F:DNA binding"/>
    <property type="evidence" value="ECO:0007669"/>
    <property type="project" value="UniProtKB-KW"/>
</dbReference>
<dbReference type="PANTHER" id="PTHR33175">
    <property type="entry name" value="DNA-BINDING PROTEIN HU"/>
    <property type="match status" value="1"/>
</dbReference>
<protein>
    <submittedName>
        <fullName evidence="2">DNA-binding protein HU</fullName>
    </submittedName>
</protein>
<proteinExistence type="inferred from homology"/>
<evidence type="ECO:0000256" key="1">
    <source>
        <dbReference type="RuleBase" id="RU003939"/>
    </source>
</evidence>
<dbReference type="Gene3D" id="4.10.520.10">
    <property type="entry name" value="IHF-like DNA-binding proteins"/>
    <property type="match status" value="1"/>
</dbReference>
<accession>A0A0G1BAF0</accession>
<dbReference type="SMART" id="SM00411">
    <property type="entry name" value="BHL"/>
    <property type="match status" value="1"/>
</dbReference>
<keyword evidence="2" id="KW-0238">DNA-binding</keyword>
<dbReference type="Proteomes" id="UP000033854">
    <property type="component" value="Unassembled WGS sequence"/>
</dbReference>
<name>A0A0G1BAF0_9BACT</name>
<dbReference type="SUPFAM" id="SSF47729">
    <property type="entry name" value="IHF-like DNA-binding proteins"/>
    <property type="match status" value="1"/>
</dbReference>
<evidence type="ECO:0000313" key="3">
    <source>
        <dbReference type="Proteomes" id="UP000033854"/>
    </source>
</evidence>
<comment type="similarity">
    <text evidence="1">Belongs to the bacterial histone-like protein family.</text>
</comment>
<reference evidence="2 3" key="1">
    <citation type="journal article" date="2015" name="Nature">
        <title>rRNA introns, odd ribosomes, and small enigmatic genomes across a large radiation of phyla.</title>
        <authorList>
            <person name="Brown C.T."/>
            <person name="Hug L.A."/>
            <person name="Thomas B.C."/>
            <person name="Sharon I."/>
            <person name="Castelle C.J."/>
            <person name="Singh A."/>
            <person name="Wilkins M.J."/>
            <person name="Williams K.H."/>
            <person name="Banfield J.F."/>
        </authorList>
    </citation>
    <scope>NUCLEOTIDE SEQUENCE [LARGE SCALE GENOMIC DNA]</scope>
</reference>
<comment type="caution">
    <text evidence="2">The sequence shown here is derived from an EMBL/GenBank/DDBJ whole genome shotgun (WGS) entry which is preliminary data.</text>
</comment>
<dbReference type="Pfam" id="PF00216">
    <property type="entry name" value="Bac_DNA_binding"/>
    <property type="match status" value="1"/>
</dbReference>
<dbReference type="PANTHER" id="PTHR33175:SF2">
    <property type="entry name" value="INTEGRATION HOST FACTOR SUBUNIT ALPHA"/>
    <property type="match status" value="1"/>
</dbReference>
<gene>
    <name evidence="2" type="ORF">UV06_C0001G0050</name>
</gene>
<dbReference type="AlphaFoldDB" id="A0A0G1BAF0"/>
<dbReference type="GO" id="GO:0005829">
    <property type="term" value="C:cytosol"/>
    <property type="evidence" value="ECO:0007669"/>
    <property type="project" value="TreeGrafter"/>
</dbReference>